<evidence type="ECO:0000313" key="3">
    <source>
        <dbReference type="Proteomes" id="UP001066276"/>
    </source>
</evidence>
<dbReference type="Proteomes" id="UP001066276">
    <property type="component" value="Chromosome 4_1"/>
</dbReference>
<name>A0AAV7TCB1_PLEWA</name>
<sequence>MESAAFVVLPCGSAGIFLCQVLLELQLGFLTAHVNRTEEEAHGPRQFSGGDGGHWGAQMERPVDEARAVPLNAPRAGHEAWRAPARTRTRLDSLVLPFSRILNSDCNDYCTKTTTGIYVLRAL</sequence>
<feature type="chain" id="PRO_5043776098" description="Secreted protein" evidence="1">
    <location>
        <begin position="33"/>
        <end position="123"/>
    </location>
</feature>
<dbReference type="EMBL" id="JANPWB010000007">
    <property type="protein sequence ID" value="KAJ1174050.1"/>
    <property type="molecule type" value="Genomic_DNA"/>
</dbReference>
<evidence type="ECO:0000256" key="1">
    <source>
        <dbReference type="SAM" id="SignalP"/>
    </source>
</evidence>
<keyword evidence="1" id="KW-0732">Signal</keyword>
<reference evidence="2" key="1">
    <citation type="journal article" date="2022" name="bioRxiv">
        <title>Sequencing and chromosome-scale assembly of the giantPleurodeles waltlgenome.</title>
        <authorList>
            <person name="Brown T."/>
            <person name="Elewa A."/>
            <person name="Iarovenko S."/>
            <person name="Subramanian E."/>
            <person name="Araus A.J."/>
            <person name="Petzold A."/>
            <person name="Susuki M."/>
            <person name="Suzuki K.-i.T."/>
            <person name="Hayashi T."/>
            <person name="Toyoda A."/>
            <person name="Oliveira C."/>
            <person name="Osipova E."/>
            <person name="Leigh N.D."/>
            <person name="Simon A."/>
            <person name="Yun M.H."/>
        </authorList>
    </citation>
    <scope>NUCLEOTIDE SEQUENCE</scope>
    <source>
        <strain evidence="2">20211129_DDA</strain>
        <tissue evidence="2">Liver</tissue>
    </source>
</reference>
<accession>A0AAV7TCB1</accession>
<evidence type="ECO:0000313" key="2">
    <source>
        <dbReference type="EMBL" id="KAJ1174050.1"/>
    </source>
</evidence>
<comment type="caution">
    <text evidence="2">The sequence shown here is derived from an EMBL/GenBank/DDBJ whole genome shotgun (WGS) entry which is preliminary data.</text>
</comment>
<protein>
    <recommendedName>
        <fullName evidence="4">Secreted protein</fullName>
    </recommendedName>
</protein>
<feature type="signal peptide" evidence="1">
    <location>
        <begin position="1"/>
        <end position="32"/>
    </location>
</feature>
<dbReference type="AlphaFoldDB" id="A0AAV7TCB1"/>
<organism evidence="2 3">
    <name type="scientific">Pleurodeles waltl</name>
    <name type="common">Iberian ribbed newt</name>
    <dbReference type="NCBI Taxonomy" id="8319"/>
    <lineage>
        <taxon>Eukaryota</taxon>
        <taxon>Metazoa</taxon>
        <taxon>Chordata</taxon>
        <taxon>Craniata</taxon>
        <taxon>Vertebrata</taxon>
        <taxon>Euteleostomi</taxon>
        <taxon>Amphibia</taxon>
        <taxon>Batrachia</taxon>
        <taxon>Caudata</taxon>
        <taxon>Salamandroidea</taxon>
        <taxon>Salamandridae</taxon>
        <taxon>Pleurodelinae</taxon>
        <taxon>Pleurodeles</taxon>
    </lineage>
</organism>
<keyword evidence="3" id="KW-1185">Reference proteome</keyword>
<gene>
    <name evidence="2" type="ORF">NDU88_005874</name>
</gene>
<evidence type="ECO:0008006" key="4">
    <source>
        <dbReference type="Google" id="ProtNLM"/>
    </source>
</evidence>
<proteinExistence type="predicted"/>